<dbReference type="PANTHER" id="PTHR30535">
    <property type="entry name" value="VITAMIN B12-BINDING PROTEIN"/>
    <property type="match status" value="1"/>
</dbReference>
<dbReference type="Proteomes" id="UP001254257">
    <property type="component" value="Unassembled WGS sequence"/>
</dbReference>
<dbReference type="RefSeq" id="WP_316020631.1">
    <property type="nucleotide sequence ID" value="NZ_JAWDID010000051.1"/>
</dbReference>
<gene>
    <name evidence="3" type="ORF">RKE40_23525</name>
</gene>
<dbReference type="SUPFAM" id="SSF53807">
    <property type="entry name" value="Helical backbone' metal receptor"/>
    <property type="match status" value="1"/>
</dbReference>
<feature type="domain" description="Fe/B12 periplasmic-binding" evidence="2">
    <location>
        <begin position="46"/>
        <end position="341"/>
    </location>
</feature>
<protein>
    <submittedName>
        <fullName evidence="3">ABC transporter substrate-binding protein</fullName>
    </submittedName>
</protein>
<keyword evidence="1" id="KW-0732">Signal</keyword>
<dbReference type="Gene3D" id="3.40.50.1980">
    <property type="entry name" value="Nitrogenase molybdenum iron protein domain"/>
    <property type="match status" value="2"/>
</dbReference>
<evidence type="ECO:0000313" key="4">
    <source>
        <dbReference type="Proteomes" id="UP001254257"/>
    </source>
</evidence>
<sequence>MELDRRAFLTLAAASALGTAGRANAAAFDVTDMLGRTVTLPGPPKRIVLLEARDILTMAMLHPEPWRLVVGWAATERIDSDRVRQDYQDGGEIPLVGKQSPDTVSFEGLLSLAPDLVVATSYMEPGDGAGLLAQRLKDAGISVVFSNSFDNRRTISPLDEMAPLMRMWGAILDRRNEAEAFLAFHQQHAEHVRRLLDGVAPRKTYFEVGSLYDDCCWAVGTSIWGTLLTAAGGRPLDAVSTPWAAKIQLEQVLAEGAEVYIATGGGFASATRPGIGPGLSEIEARNGLRRLTQRTGFQLIEAVKKERVHGIWTGLITTPPLNVLFLEVAAKWLHPQRCQELDPTATLGEINRRFLPKPIPGPLWISLDPEPKP</sequence>
<organism evidence="3 4">
    <name type="scientific">Bosea rubneri</name>
    <dbReference type="NCBI Taxonomy" id="3075434"/>
    <lineage>
        <taxon>Bacteria</taxon>
        <taxon>Pseudomonadati</taxon>
        <taxon>Pseudomonadota</taxon>
        <taxon>Alphaproteobacteria</taxon>
        <taxon>Hyphomicrobiales</taxon>
        <taxon>Boseaceae</taxon>
        <taxon>Bosea</taxon>
    </lineage>
</organism>
<dbReference type="PROSITE" id="PS51318">
    <property type="entry name" value="TAT"/>
    <property type="match status" value="1"/>
</dbReference>
<dbReference type="InterPro" id="IPR006311">
    <property type="entry name" value="TAT_signal"/>
</dbReference>
<feature type="chain" id="PRO_5046393227" evidence="1">
    <location>
        <begin position="26"/>
        <end position="373"/>
    </location>
</feature>
<name>A0ABU3SDK6_9HYPH</name>
<feature type="signal peptide" evidence="1">
    <location>
        <begin position="1"/>
        <end position="25"/>
    </location>
</feature>
<dbReference type="PANTHER" id="PTHR30535:SF34">
    <property type="entry name" value="MOLYBDATE-BINDING PROTEIN MOLA"/>
    <property type="match status" value="1"/>
</dbReference>
<accession>A0ABU3SDK6</accession>
<dbReference type="InterPro" id="IPR050902">
    <property type="entry name" value="ABC_Transporter_SBP"/>
</dbReference>
<dbReference type="InterPro" id="IPR002491">
    <property type="entry name" value="ABC_transptr_periplasmic_BD"/>
</dbReference>
<evidence type="ECO:0000256" key="1">
    <source>
        <dbReference type="SAM" id="SignalP"/>
    </source>
</evidence>
<dbReference type="EMBL" id="JAWDID010000051">
    <property type="protein sequence ID" value="MDU0342878.1"/>
    <property type="molecule type" value="Genomic_DNA"/>
</dbReference>
<proteinExistence type="predicted"/>
<dbReference type="Pfam" id="PF01497">
    <property type="entry name" value="Peripla_BP_2"/>
    <property type="match status" value="1"/>
</dbReference>
<comment type="caution">
    <text evidence="3">The sequence shown here is derived from an EMBL/GenBank/DDBJ whole genome shotgun (WGS) entry which is preliminary data.</text>
</comment>
<evidence type="ECO:0000313" key="3">
    <source>
        <dbReference type="EMBL" id="MDU0342878.1"/>
    </source>
</evidence>
<keyword evidence="4" id="KW-1185">Reference proteome</keyword>
<dbReference type="PROSITE" id="PS50983">
    <property type="entry name" value="FE_B12_PBP"/>
    <property type="match status" value="1"/>
</dbReference>
<evidence type="ECO:0000259" key="2">
    <source>
        <dbReference type="PROSITE" id="PS50983"/>
    </source>
</evidence>
<reference evidence="3 4" key="1">
    <citation type="submission" date="2023-09" db="EMBL/GenBank/DDBJ databases">
        <title>Whole genome shotgun sequencing (WGS) of Bosea sp. ZW T0_25, isolated from stored onions (Allium cepa).</title>
        <authorList>
            <person name="Stoll D.A."/>
            <person name="Huch M."/>
        </authorList>
    </citation>
    <scope>NUCLEOTIDE SEQUENCE [LARGE SCALE GENOMIC DNA]</scope>
    <source>
        <strain evidence="3 4">ZW T0_25</strain>
    </source>
</reference>